<dbReference type="PANTHER" id="PTHR43808:SF8">
    <property type="entry name" value="PEPTIDASE M20 DIMERISATION DOMAIN-CONTAINING PROTEIN"/>
    <property type="match status" value="1"/>
</dbReference>
<keyword evidence="4" id="KW-0378">Hydrolase</keyword>
<feature type="non-terminal residue" evidence="8">
    <location>
        <position position="247"/>
    </location>
</feature>
<evidence type="ECO:0000259" key="7">
    <source>
        <dbReference type="Pfam" id="PF07687"/>
    </source>
</evidence>
<evidence type="ECO:0000256" key="5">
    <source>
        <dbReference type="ARBA" id="ARBA00022833"/>
    </source>
</evidence>
<dbReference type="Pfam" id="PF07687">
    <property type="entry name" value="M20_dimer"/>
    <property type="match status" value="1"/>
</dbReference>
<feature type="non-terminal residue" evidence="8">
    <location>
        <position position="1"/>
    </location>
</feature>
<dbReference type="AlphaFoldDB" id="X0X3C6"/>
<evidence type="ECO:0000256" key="6">
    <source>
        <dbReference type="SAM" id="Coils"/>
    </source>
</evidence>
<dbReference type="InterPro" id="IPR050072">
    <property type="entry name" value="Peptidase_M20A"/>
</dbReference>
<name>X0X3C6_9ZZZZ</name>
<evidence type="ECO:0000313" key="8">
    <source>
        <dbReference type="EMBL" id="GAG37505.1"/>
    </source>
</evidence>
<protein>
    <recommendedName>
        <fullName evidence="7">Peptidase M20 dimerisation domain-containing protein</fullName>
    </recommendedName>
</protein>
<gene>
    <name evidence="8" type="ORF">S01H1_69129</name>
</gene>
<evidence type="ECO:0000256" key="1">
    <source>
        <dbReference type="ARBA" id="ARBA00001947"/>
    </source>
</evidence>
<accession>X0X3C6</accession>
<dbReference type="InterPro" id="IPR011650">
    <property type="entry name" value="Peptidase_M20_dimer"/>
</dbReference>
<feature type="coiled-coil region" evidence="6">
    <location>
        <begin position="185"/>
        <end position="212"/>
    </location>
</feature>
<proteinExistence type="inferred from homology"/>
<dbReference type="GO" id="GO:0046872">
    <property type="term" value="F:metal ion binding"/>
    <property type="evidence" value="ECO:0007669"/>
    <property type="project" value="UniProtKB-KW"/>
</dbReference>
<comment type="similarity">
    <text evidence="2">Belongs to the peptidase M20A family.</text>
</comment>
<comment type="caution">
    <text evidence="8">The sequence shown here is derived from an EMBL/GenBank/DDBJ whole genome shotgun (WGS) entry which is preliminary data.</text>
</comment>
<evidence type="ECO:0000256" key="3">
    <source>
        <dbReference type="ARBA" id="ARBA00022723"/>
    </source>
</evidence>
<dbReference type="InterPro" id="IPR036264">
    <property type="entry name" value="Bact_exopeptidase_dim_dom"/>
</dbReference>
<dbReference type="Pfam" id="PF01546">
    <property type="entry name" value="Peptidase_M20"/>
    <property type="match status" value="1"/>
</dbReference>
<dbReference type="GO" id="GO:0016787">
    <property type="term" value="F:hydrolase activity"/>
    <property type="evidence" value="ECO:0007669"/>
    <property type="project" value="UniProtKB-KW"/>
</dbReference>
<evidence type="ECO:0000256" key="4">
    <source>
        <dbReference type="ARBA" id="ARBA00022801"/>
    </source>
</evidence>
<reference evidence="8" key="1">
    <citation type="journal article" date="2014" name="Front. Microbiol.">
        <title>High frequency of phylogenetically diverse reductive dehalogenase-homologous genes in deep subseafloor sedimentary metagenomes.</title>
        <authorList>
            <person name="Kawai M."/>
            <person name="Futagami T."/>
            <person name="Toyoda A."/>
            <person name="Takaki Y."/>
            <person name="Nishi S."/>
            <person name="Hori S."/>
            <person name="Arai W."/>
            <person name="Tsubouchi T."/>
            <person name="Morono Y."/>
            <person name="Uchiyama I."/>
            <person name="Ito T."/>
            <person name="Fujiyama A."/>
            <person name="Inagaki F."/>
            <person name="Takami H."/>
        </authorList>
    </citation>
    <scope>NUCLEOTIDE SEQUENCE</scope>
    <source>
        <strain evidence="8">Expedition CK06-06</strain>
    </source>
</reference>
<dbReference type="InterPro" id="IPR002933">
    <property type="entry name" value="Peptidase_M20"/>
</dbReference>
<evidence type="ECO:0000256" key="2">
    <source>
        <dbReference type="ARBA" id="ARBA00006247"/>
    </source>
</evidence>
<dbReference type="EMBL" id="BARS01045873">
    <property type="protein sequence ID" value="GAG37505.1"/>
    <property type="molecule type" value="Genomic_DNA"/>
</dbReference>
<dbReference type="PANTHER" id="PTHR43808">
    <property type="entry name" value="ACETYLORNITHINE DEACETYLASE"/>
    <property type="match status" value="1"/>
</dbReference>
<comment type="cofactor">
    <cofactor evidence="1">
        <name>Zn(2+)</name>
        <dbReference type="ChEBI" id="CHEBI:29105"/>
    </cofactor>
</comment>
<dbReference type="SUPFAM" id="SSF53187">
    <property type="entry name" value="Zn-dependent exopeptidases"/>
    <property type="match status" value="1"/>
</dbReference>
<dbReference type="SUPFAM" id="SSF55031">
    <property type="entry name" value="Bacterial exopeptidase dimerisation domain"/>
    <property type="match status" value="1"/>
</dbReference>
<keyword evidence="3" id="KW-0479">Metal-binding</keyword>
<keyword evidence="5" id="KW-0862">Zinc</keyword>
<feature type="domain" description="Peptidase M20 dimerisation" evidence="7">
    <location>
        <begin position="95"/>
        <end position="203"/>
    </location>
</feature>
<organism evidence="8">
    <name type="scientific">marine sediment metagenome</name>
    <dbReference type="NCBI Taxonomy" id="412755"/>
    <lineage>
        <taxon>unclassified sequences</taxon>
        <taxon>metagenomes</taxon>
        <taxon>ecological metagenomes</taxon>
    </lineage>
</organism>
<keyword evidence="6" id="KW-0175">Coiled coil</keyword>
<sequence length="247" mass="26727">VDPGDPSEWRYDQGEIAGERLHGRGAADAKGPLSAMVAAFEGLVSSGMPLSGKLILMAVGREEEDGLGTYEEIRAGTRAEAAIVGEPTQLSICRAHKGVLRYDIRTSGRAAHASRPDEGINAIAKTGRVILTMDRLARRVSRIRNPLLGRASMAMTLIAGGVADNVIPPQCRLTLDRRFLPEERTEDIQGQIESALQELRKEDEEIQLELLESHRANAAITPEEAEIVQTALKCRRDVLNDDAGASG</sequence>
<dbReference type="Gene3D" id="3.30.70.360">
    <property type="match status" value="1"/>
</dbReference>
<dbReference type="Gene3D" id="3.40.630.10">
    <property type="entry name" value="Zn peptidases"/>
    <property type="match status" value="1"/>
</dbReference>